<feature type="non-terminal residue" evidence="10">
    <location>
        <position position="1"/>
    </location>
</feature>
<dbReference type="InterPro" id="IPR038430">
    <property type="entry name" value="NDAH_ubi_oxred_su3_sf"/>
</dbReference>
<dbReference type="GO" id="GO:0008137">
    <property type="term" value="F:NADH dehydrogenase (ubiquinone) activity"/>
    <property type="evidence" value="ECO:0007669"/>
    <property type="project" value="UniProtKB-UniRule"/>
</dbReference>
<reference evidence="10" key="1">
    <citation type="journal article" date="2015" name="PLoS ONE">
        <title>Evolutionary analysis of mitogenomes from parasitic and free-living flatworms.</title>
        <authorList>
            <person name="Sola E."/>
            <person name="Alvarez-Presas M."/>
            <person name="Frias-Lopez C."/>
            <person name="Littlewood D.T."/>
            <person name="Rozas J."/>
            <person name="Riutort M."/>
        </authorList>
    </citation>
    <scope>NUCLEOTIDE SEQUENCE</scope>
</reference>
<evidence type="ECO:0000256" key="8">
    <source>
        <dbReference type="ARBA" id="ARBA00049551"/>
    </source>
</evidence>
<comment type="subcellular location">
    <subcellularLocation>
        <location evidence="1">Membrane</location>
    </subcellularLocation>
    <subcellularLocation>
        <location evidence="9">Mitochondrion membrane</location>
        <topology evidence="9">Multi-pass membrane protein</topology>
    </subcellularLocation>
</comment>
<dbReference type="PANTHER" id="PTHR11058:SF9">
    <property type="entry name" value="NADH-UBIQUINONE OXIDOREDUCTASE CHAIN 3"/>
    <property type="match status" value="1"/>
</dbReference>
<dbReference type="AlphaFoldDB" id="A0A0E3ZCS4"/>
<comment type="function">
    <text evidence="9">Core subunit of the mitochondrial membrane respiratory chain NADH dehydrogenase (Complex I) which catalyzes electron transfer from NADH through the respiratory chain, using ubiquinone as an electron acceptor. Essential for the catalytic activity of complex I.</text>
</comment>
<keyword evidence="9" id="KW-0520">NAD</keyword>
<proteinExistence type="inferred from homology"/>
<feature type="transmembrane region" description="Helical" evidence="9">
    <location>
        <begin position="87"/>
        <end position="104"/>
    </location>
</feature>
<evidence type="ECO:0000256" key="7">
    <source>
        <dbReference type="ARBA" id="ARBA00023136"/>
    </source>
</evidence>
<evidence type="ECO:0000256" key="9">
    <source>
        <dbReference type="RuleBase" id="RU003640"/>
    </source>
</evidence>
<name>A0A0E3ZCS4_9PLAT</name>
<dbReference type="Pfam" id="PF00507">
    <property type="entry name" value="Oxidored_q4"/>
    <property type="match status" value="1"/>
</dbReference>
<comment type="similarity">
    <text evidence="2 9">Belongs to the complex I subunit 3 family.</text>
</comment>
<evidence type="ECO:0000256" key="2">
    <source>
        <dbReference type="ARBA" id="ARBA00008472"/>
    </source>
</evidence>
<organism evidence="10">
    <name type="scientific">Obama sp. MAP-2014</name>
    <dbReference type="NCBI Taxonomy" id="1520506"/>
    <lineage>
        <taxon>Eukaryota</taxon>
        <taxon>Metazoa</taxon>
        <taxon>Spiralia</taxon>
        <taxon>Lophotrochozoa</taxon>
        <taxon>Platyhelminthes</taxon>
        <taxon>Rhabditophora</taxon>
        <taxon>Seriata</taxon>
        <taxon>Tricladida</taxon>
        <taxon>Continenticola</taxon>
        <taxon>Geoplanoidea</taxon>
        <taxon>Geoplanidae</taxon>
        <taxon>Geoplaninae</taxon>
        <taxon>Obama</taxon>
    </lineage>
</organism>
<evidence type="ECO:0000256" key="5">
    <source>
        <dbReference type="ARBA" id="ARBA00022692"/>
    </source>
</evidence>
<dbReference type="Gene3D" id="1.20.58.1610">
    <property type="entry name" value="NADH:ubiquinone/plastoquinone oxidoreductase, chain 3"/>
    <property type="match status" value="1"/>
</dbReference>
<comment type="catalytic activity">
    <reaction evidence="8 9">
        <text>a ubiquinone + NADH + 5 H(+)(in) = a ubiquinol + NAD(+) + 4 H(+)(out)</text>
        <dbReference type="Rhea" id="RHEA:29091"/>
        <dbReference type="Rhea" id="RHEA-COMP:9565"/>
        <dbReference type="Rhea" id="RHEA-COMP:9566"/>
        <dbReference type="ChEBI" id="CHEBI:15378"/>
        <dbReference type="ChEBI" id="CHEBI:16389"/>
        <dbReference type="ChEBI" id="CHEBI:17976"/>
        <dbReference type="ChEBI" id="CHEBI:57540"/>
        <dbReference type="ChEBI" id="CHEBI:57945"/>
        <dbReference type="EC" id="7.1.1.2"/>
    </reaction>
</comment>
<keyword evidence="6 9" id="KW-1133">Transmembrane helix</keyword>
<keyword evidence="9" id="KW-0679">Respiratory chain</keyword>
<dbReference type="GO" id="GO:0031966">
    <property type="term" value="C:mitochondrial membrane"/>
    <property type="evidence" value="ECO:0007669"/>
    <property type="project" value="UniProtKB-SubCell"/>
</dbReference>
<keyword evidence="5 9" id="KW-0812">Transmembrane</keyword>
<dbReference type="EC" id="7.1.1.2" evidence="9"/>
<protein>
    <recommendedName>
        <fullName evidence="3 9">NADH-ubiquinone oxidoreductase chain 3</fullName>
        <ecNumber evidence="9">7.1.1.2</ecNumber>
    </recommendedName>
</protein>
<keyword evidence="7 9" id="KW-0472">Membrane</keyword>
<keyword evidence="9" id="KW-0830">Ubiquinone</keyword>
<gene>
    <name evidence="10" type="primary">nad3</name>
</gene>
<evidence type="ECO:0000256" key="1">
    <source>
        <dbReference type="ARBA" id="ARBA00004370"/>
    </source>
</evidence>
<keyword evidence="9" id="KW-0249">Electron transport</keyword>
<geneLocation type="mitochondrion" evidence="10"/>
<sequence>LGFFIFFFLVILLILLILWSNFLNNNINRETISSFECGFDSKDMSRLPFSLRFFLIIIFFIILDVEICLLMQLPYEFELNNFYNNRLWFFLFILVLLIGVIEELRCGLLNWKY</sequence>
<keyword evidence="9 10" id="KW-0496">Mitochondrion</keyword>
<keyword evidence="4 9" id="KW-0813">Transport</keyword>
<dbReference type="PANTHER" id="PTHR11058">
    <property type="entry name" value="NADH-UBIQUINONE OXIDOREDUCTASE CHAIN 3"/>
    <property type="match status" value="1"/>
</dbReference>
<keyword evidence="9" id="KW-1278">Translocase</keyword>
<dbReference type="GO" id="GO:0030964">
    <property type="term" value="C:NADH dehydrogenase complex"/>
    <property type="evidence" value="ECO:0007669"/>
    <property type="project" value="TreeGrafter"/>
</dbReference>
<evidence type="ECO:0000256" key="4">
    <source>
        <dbReference type="ARBA" id="ARBA00022448"/>
    </source>
</evidence>
<evidence type="ECO:0000313" key="10">
    <source>
        <dbReference type="EMBL" id="AKC99404.1"/>
    </source>
</evidence>
<dbReference type="EMBL" id="KP208777">
    <property type="protein sequence ID" value="AKC99404.1"/>
    <property type="molecule type" value="Genomic_DNA"/>
</dbReference>
<evidence type="ECO:0000256" key="6">
    <source>
        <dbReference type="ARBA" id="ARBA00022989"/>
    </source>
</evidence>
<feature type="transmembrane region" description="Helical" evidence="9">
    <location>
        <begin position="53"/>
        <end position="75"/>
    </location>
</feature>
<accession>A0A0E3ZCS4</accession>
<feature type="transmembrane region" description="Helical" evidence="9">
    <location>
        <begin position="6"/>
        <end position="23"/>
    </location>
</feature>
<dbReference type="InterPro" id="IPR000440">
    <property type="entry name" value="NADH_UbQ/plastoQ_OxRdtase_su3"/>
</dbReference>
<evidence type="ECO:0000256" key="3">
    <source>
        <dbReference type="ARBA" id="ARBA00021007"/>
    </source>
</evidence>